<protein>
    <submittedName>
        <fullName evidence="1">Uncharacterized protein</fullName>
    </submittedName>
</protein>
<name>A0AA89AZ81_9ASTE</name>
<accession>A0AA89AZ81</accession>
<reference evidence="1" key="1">
    <citation type="submission" date="2022-12" db="EMBL/GenBank/DDBJ databases">
        <title>Draft genome assemblies for two species of Escallonia (Escalloniales).</title>
        <authorList>
            <person name="Chanderbali A."/>
            <person name="Dervinis C."/>
            <person name="Anghel I."/>
            <person name="Soltis D."/>
            <person name="Soltis P."/>
            <person name="Zapata F."/>
        </authorList>
    </citation>
    <scope>NUCLEOTIDE SEQUENCE</scope>
    <source>
        <strain evidence="1">UCBG64.0493</strain>
        <tissue evidence="1">Leaf</tissue>
    </source>
</reference>
<organism evidence="1 2">
    <name type="scientific">Escallonia herrerae</name>
    <dbReference type="NCBI Taxonomy" id="1293975"/>
    <lineage>
        <taxon>Eukaryota</taxon>
        <taxon>Viridiplantae</taxon>
        <taxon>Streptophyta</taxon>
        <taxon>Embryophyta</taxon>
        <taxon>Tracheophyta</taxon>
        <taxon>Spermatophyta</taxon>
        <taxon>Magnoliopsida</taxon>
        <taxon>eudicotyledons</taxon>
        <taxon>Gunneridae</taxon>
        <taxon>Pentapetalae</taxon>
        <taxon>asterids</taxon>
        <taxon>campanulids</taxon>
        <taxon>Escalloniales</taxon>
        <taxon>Escalloniaceae</taxon>
        <taxon>Escallonia</taxon>
    </lineage>
</organism>
<evidence type="ECO:0000313" key="1">
    <source>
        <dbReference type="EMBL" id="KAK3022769.1"/>
    </source>
</evidence>
<dbReference type="Proteomes" id="UP001188597">
    <property type="component" value="Unassembled WGS sequence"/>
</dbReference>
<evidence type="ECO:0000313" key="2">
    <source>
        <dbReference type="Proteomes" id="UP001188597"/>
    </source>
</evidence>
<dbReference type="EMBL" id="JAVXUP010000694">
    <property type="protein sequence ID" value="KAK3022769.1"/>
    <property type="molecule type" value="Genomic_DNA"/>
</dbReference>
<comment type="caution">
    <text evidence="1">The sequence shown here is derived from an EMBL/GenBank/DDBJ whole genome shotgun (WGS) entry which is preliminary data.</text>
</comment>
<sequence>MTQGLGLDCSEPREDDKHYWWSGMSNIWSLFHEPLIHLDQDVREGVVANIKVAKAAGGKYTRFTVVGVHSAKFDNEKDLEAIRNAVLRYGIIHPRDMLVGSSGAQRLLV</sequence>
<keyword evidence="2" id="KW-1185">Reference proteome</keyword>
<gene>
    <name evidence="1" type="ORF">RJ639_046732</name>
</gene>
<dbReference type="PANTHER" id="PTHR46388">
    <property type="entry name" value="NHL REPEAT-CONTAINING PROTEIN 2"/>
    <property type="match status" value="1"/>
</dbReference>
<proteinExistence type="predicted"/>
<dbReference type="PANTHER" id="PTHR46388:SF2">
    <property type="entry name" value="NHL REPEAT-CONTAINING PROTEIN 2"/>
    <property type="match status" value="1"/>
</dbReference>
<dbReference type="AlphaFoldDB" id="A0AA89AZ81"/>